<keyword evidence="5" id="KW-0862">Zinc</keyword>
<dbReference type="AlphaFoldDB" id="U6FVF8"/>
<dbReference type="InterPro" id="IPR013087">
    <property type="entry name" value="Znf_C2H2_type"/>
</dbReference>
<evidence type="ECO:0000256" key="3">
    <source>
        <dbReference type="ARBA" id="ARBA00022737"/>
    </source>
</evidence>
<dbReference type="PANTHER" id="PTHR10032:SF271">
    <property type="entry name" value="RH12261P-RELATED"/>
    <property type="match status" value="1"/>
</dbReference>
<proteinExistence type="predicted"/>
<reference evidence="8 9" key="1">
    <citation type="journal article" date="2013" name="Nature">
        <title>The genomes of four tapeworm species reveal adaptations to parasitism.</title>
        <authorList>
            <person name="Tsai I.J."/>
            <person name="Zarowiecki M."/>
            <person name="Holroyd N."/>
            <person name="Garciarrubio A."/>
            <person name="Sanchez-Flores A."/>
            <person name="Brooks K.L."/>
            <person name="Tracey A."/>
            <person name="Bobes R.J."/>
            <person name="Fragoso G."/>
            <person name="Sciutto E."/>
            <person name="Aslett M."/>
            <person name="Beasley H."/>
            <person name="Bennett H.M."/>
            <person name="Cai J."/>
            <person name="Camicia F."/>
            <person name="Clark R."/>
            <person name="Cucher M."/>
            <person name="De Silva N."/>
            <person name="Day T.A."/>
            <person name="Deplazes P."/>
            <person name="Estrada K."/>
            <person name="Fernandez C."/>
            <person name="Holland P.W."/>
            <person name="Hou J."/>
            <person name="Hu S."/>
            <person name="Huckvale T."/>
            <person name="Hung S.S."/>
            <person name="Kamenetzky L."/>
            <person name="Keane J.A."/>
            <person name="Kiss F."/>
            <person name="Koziol U."/>
            <person name="Lambert O."/>
            <person name="Liu K."/>
            <person name="Luo X."/>
            <person name="Luo Y."/>
            <person name="Macchiaroli N."/>
            <person name="Nichol S."/>
            <person name="Paps J."/>
            <person name="Parkinson J."/>
            <person name="Pouchkina-Stantcheva N."/>
            <person name="Riddiford N."/>
            <person name="Rosenzvit M."/>
            <person name="Salinas G."/>
            <person name="Wasmuth J.D."/>
            <person name="Zamanian M."/>
            <person name="Zheng Y."/>
            <person name="Cai X."/>
            <person name="Soberon X."/>
            <person name="Olson P.D."/>
            <person name="Laclette J.P."/>
            <person name="Brehm K."/>
            <person name="Berriman M."/>
            <person name="Garciarrubio A."/>
            <person name="Bobes R.J."/>
            <person name="Fragoso G."/>
            <person name="Sanchez-Flores A."/>
            <person name="Estrada K."/>
            <person name="Cevallos M.A."/>
            <person name="Morett E."/>
            <person name="Gonzalez V."/>
            <person name="Portillo T."/>
            <person name="Ochoa-Leyva A."/>
            <person name="Jose M.V."/>
            <person name="Sciutto E."/>
            <person name="Landa A."/>
            <person name="Jimenez L."/>
            <person name="Valdes V."/>
            <person name="Carrero J.C."/>
            <person name="Larralde C."/>
            <person name="Morales-Montor J."/>
            <person name="Limon-Lason J."/>
            <person name="Soberon X."/>
            <person name="Laclette J.P."/>
        </authorList>
    </citation>
    <scope>NUCLEOTIDE SEQUENCE [LARGE SCALE GENOMIC DNA]</scope>
</reference>
<dbReference type="WBParaSite" id="EgrG_002061100">
    <property type="protein sequence ID" value="EgrG_002061100"/>
    <property type="gene ID" value="EgrG_002061100"/>
</dbReference>
<evidence type="ECO:0000259" key="7">
    <source>
        <dbReference type="PROSITE" id="PS00028"/>
    </source>
</evidence>
<dbReference type="GO" id="GO:0000981">
    <property type="term" value="F:DNA-binding transcription factor activity, RNA polymerase II-specific"/>
    <property type="evidence" value="ECO:0007669"/>
    <property type="project" value="TreeGrafter"/>
</dbReference>
<evidence type="ECO:0000256" key="4">
    <source>
        <dbReference type="ARBA" id="ARBA00022771"/>
    </source>
</evidence>
<dbReference type="PANTHER" id="PTHR10032">
    <property type="entry name" value="ZINC FINGER PROTEIN WITH KRAB AND SCAN DOMAINS"/>
    <property type="match status" value="1"/>
</dbReference>
<organism evidence="8">
    <name type="scientific">Echinococcus granulosus</name>
    <name type="common">Hydatid tapeworm</name>
    <dbReference type="NCBI Taxonomy" id="6210"/>
    <lineage>
        <taxon>Eukaryota</taxon>
        <taxon>Metazoa</taxon>
        <taxon>Spiralia</taxon>
        <taxon>Lophotrochozoa</taxon>
        <taxon>Platyhelminthes</taxon>
        <taxon>Cestoda</taxon>
        <taxon>Eucestoda</taxon>
        <taxon>Cyclophyllidea</taxon>
        <taxon>Taeniidae</taxon>
        <taxon>Echinococcus</taxon>
        <taxon>Echinococcus granulosus group</taxon>
    </lineage>
</organism>
<dbReference type="GO" id="GO:0000978">
    <property type="term" value="F:RNA polymerase II cis-regulatory region sequence-specific DNA binding"/>
    <property type="evidence" value="ECO:0007669"/>
    <property type="project" value="TreeGrafter"/>
</dbReference>
<protein>
    <submittedName>
        <fullName evidence="8 10">Transcription factor Ovo 1 like</fullName>
    </submittedName>
</protein>
<dbReference type="PROSITE" id="PS00028">
    <property type="entry name" value="ZINC_FINGER_C2H2_1"/>
    <property type="match status" value="1"/>
</dbReference>
<dbReference type="Gene3D" id="3.30.160.60">
    <property type="entry name" value="Classic Zinc Finger"/>
    <property type="match status" value="1"/>
</dbReference>
<sequence>MFPDIPSESLKEEPEGEKSVLEALIFTQRDEIGILVDAEFILFLAVEGEKRADDAYKCAVCDEEWEDLEMMHQHLLCHSNSKFYLCVQYFEGFNTLFEMKRHTTTHIGEEHPTEQHVISRLRHRVLNAIFDPEGYHLDDADEEEGASSTTAS</sequence>
<dbReference type="Proteomes" id="UP000492820">
    <property type="component" value="Unassembled WGS sequence"/>
</dbReference>
<evidence type="ECO:0000313" key="10">
    <source>
        <dbReference type="WBParaSite" id="EgrG_002061100"/>
    </source>
</evidence>
<dbReference type="SUPFAM" id="SSF57667">
    <property type="entry name" value="beta-beta-alpha zinc fingers"/>
    <property type="match status" value="1"/>
</dbReference>
<reference evidence="10" key="2">
    <citation type="submission" date="2020-10" db="UniProtKB">
        <authorList>
            <consortium name="WormBaseParasite"/>
        </authorList>
    </citation>
    <scope>IDENTIFICATION</scope>
</reference>
<dbReference type="GO" id="GO:0009913">
    <property type="term" value="P:epidermal cell differentiation"/>
    <property type="evidence" value="ECO:0007669"/>
    <property type="project" value="TreeGrafter"/>
</dbReference>
<comment type="subcellular location">
    <subcellularLocation>
        <location evidence="1">Nucleus</location>
    </subcellularLocation>
</comment>
<keyword evidence="6" id="KW-0539">Nucleus</keyword>
<gene>
    <name evidence="8" type="ORF">EgrG_002061100</name>
</gene>
<dbReference type="GO" id="GO:0005634">
    <property type="term" value="C:nucleus"/>
    <property type="evidence" value="ECO:0007669"/>
    <property type="project" value="UniProtKB-SubCell"/>
</dbReference>
<dbReference type="InterPro" id="IPR027756">
    <property type="entry name" value="Ovo-like"/>
</dbReference>
<dbReference type="GO" id="GO:0008270">
    <property type="term" value="F:zinc ion binding"/>
    <property type="evidence" value="ECO:0007669"/>
    <property type="project" value="UniProtKB-KW"/>
</dbReference>
<keyword evidence="2" id="KW-0479">Metal-binding</keyword>
<dbReference type="InterPro" id="IPR036236">
    <property type="entry name" value="Znf_C2H2_sf"/>
</dbReference>
<keyword evidence="3" id="KW-0677">Repeat</keyword>
<dbReference type="EMBL" id="CBLN010003743">
    <property type="protein sequence ID" value="CDI70126.1"/>
    <property type="molecule type" value="Genomic_DNA"/>
</dbReference>
<evidence type="ECO:0000313" key="9">
    <source>
        <dbReference type="Proteomes" id="UP000492820"/>
    </source>
</evidence>
<feature type="domain" description="C2H2-type" evidence="7">
    <location>
        <begin position="58"/>
        <end position="78"/>
    </location>
</feature>
<name>U6FVF8_ECHGR</name>
<keyword evidence="4" id="KW-0863">Zinc-finger</keyword>
<evidence type="ECO:0000256" key="6">
    <source>
        <dbReference type="ARBA" id="ARBA00023242"/>
    </source>
</evidence>
<evidence type="ECO:0000256" key="2">
    <source>
        <dbReference type="ARBA" id="ARBA00022723"/>
    </source>
</evidence>
<evidence type="ECO:0000256" key="1">
    <source>
        <dbReference type="ARBA" id="ARBA00004123"/>
    </source>
</evidence>
<evidence type="ECO:0000256" key="5">
    <source>
        <dbReference type="ARBA" id="ARBA00022833"/>
    </source>
</evidence>
<evidence type="ECO:0000313" key="8">
    <source>
        <dbReference type="EMBL" id="CDI70126.1"/>
    </source>
</evidence>
<accession>U6FVF8</accession>